<reference evidence="3 4" key="1">
    <citation type="submission" date="2022-06" db="EMBL/GenBank/DDBJ databases">
        <title>Halomicroarcula sp. a new haloarchaeum isolate from saline soil.</title>
        <authorList>
            <person name="Strakova D."/>
            <person name="Galisteo C."/>
            <person name="Sanchez-Porro C."/>
            <person name="Ventosa A."/>
        </authorList>
    </citation>
    <scope>NUCLEOTIDE SEQUENCE [LARGE SCALE GENOMIC DNA]</scope>
    <source>
        <strain evidence="3 4">S3CR25-11</strain>
    </source>
</reference>
<comment type="caution">
    <text evidence="3">The sequence shown here is derived from an EMBL/GenBank/DDBJ whole genome shotgun (WGS) entry which is preliminary data.</text>
</comment>
<evidence type="ECO:0000313" key="3">
    <source>
        <dbReference type="EMBL" id="MDS0284623.1"/>
    </source>
</evidence>
<dbReference type="EMBL" id="JAMQOS010000009">
    <property type="protein sequence ID" value="MDS0284623.1"/>
    <property type="molecule type" value="Genomic_DNA"/>
</dbReference>
<feature type="transmembrane region" description="Helical" evidence="2">
    <location>
        <begin position="72"/>
        <end position="89"/>
    </location>
</feature>
<protein>
    <recommendedName>
        <fullName evidence="5">PGF-CTERM sorting domain-containing protein</fullName>
    </recommendedName>
</protein>
<feature type="compositionally biased region" description="Basic and acidic residues" evidence="1">
    <location>
        <begin position="35"/>
        <end position="46"/>
    </location>
</feature>
<gene>
    <name evidence="3" type="ORF">NDI86_21215</name>
</gene>
<proteinExistence type="predicted"/>
<feature type="region of interest" description="Disordered" evidence="1">
    <location>
        <begin position="35"/>
        <end position="68"/>
    </location>
</feature>
<keyword evidence="2" id="KW-0472">Membrane</keyword>
<evidence type="ECO:0000313" key="4">
    <source>
        <dbReference type="Proteomes" id="UP001268864"/>
    </source>
</evidence>
<dbReference type="Proteomes" id="UP001268864">
    <property type="component" value="Unassembled WGS sequence"/>
</dbReference>
<keyword evidence="2" id="KW-1133">Transmembrane helix</keyword>
<evidence type="ECO:0008006" key="5">
    <source>
        <dbReference type="Google" id="ProtNLM"/>
    </source>
</evidence>
<keyword evidence="4" id="KW-1185">Reference proteome</keyword>
<accession>A0ABU2FV26</accession>
<evidence type="ECO:0000256" key="2">
    <source>
        <dbReference type="SAM" id="Phobius"/>
    </source>
</evidence>
<organism evidence="3 4">
    <name type="scientific">Haloarcula onubensis</name>
    <dbReference type="NCBI Taxonomy" id="2950539"/>
    <lineage>
        <taxon>Archaea</taxon>
        <taxon>Methanobacteriati</taxon>
        <taxon>Methanobacteriota</taxon>
        <taxon>Stenosarchaea group</taxon>
        <taxon>Halobacteria</taxon>
        <taxon>Halobacteriales</taxon>
        <taxon>Haloarculaceae</taxon>
        <taxon>Haloarcula</taxon>
    </lineage>
</organism>
<evidence type="ECO:0000256" key="1">
    <source>
        <dbReference type="SAM" id="MobiDB-lite"/>
    </source>
</evidence>
<keyword evidence="2" id="KW-0812">Transmembrane</keyword>
<sequence>MRRQLRTESAVEFGRWLASELLEAPVKDAVREALAEERAATREQGDRQPAVVEDGSVAENGSDADTESSTPVLAFVAGLAAVGVVAYLLRRRGQSDDDYPTRPNDVDEETAAGDRVEAEAPVDADG</sequence>
<dbReference type="RefSeq" id="WP_310902289.1">
    <property type="nucleotide sequence ID" value="NZ_JAMQOS010000009.1"/>
</dbReference>
<name>A0ABU2FV26_9EURY</name>
<feature type="region of interest" description="Disordered" evidence="1">
    <location>
        <begin position="93"/>
        <end position="126"/>
    </location>
</feature>